<evidence type="ECO:0000313" key="1">
    <source>
        <dbReference type="EMBL" id="PVX81331.1"/>
    </source>
</evidence>
<gene>
    <name evidence="1" type="ORF">C7402_111233</name>
</gene>
<protein>
    <recommendedName>
        <fullName evidence="3">Fis family transcriptional regulator</fullName>
    </recommendedName>
</protein>
<evidence type="ECO:0008006" key="3">
    <source>
        <dbReference type="Google" id="ProtNLM"/>
    </source>
</evidence>
<comment type="caution">
    <text evidence="1">The sequence shown here is derived from an EMBL/GenBank/DDBJ whole genome shotgun (WGS) entry which is preliminary data.</text>
</comment>
<reference evidence="1 2" key="1">
    <citation type="submission" date="2018-05" db="EMBL/GenBank/DDBJ databases">
        <title>Genomic Encyclopedia of Type Strains, Phase IV (KMG-V): Genome sequencing to study the core and pangenomes of soil and plant-associated prokaryotes.</title>
        <authorList>
            <person name="Whitman W."/>
        </authorList>
    </citation>
    <scope>NUCLEOTIDE SEQUENCE [LARGE SCALE GENOMIC DNA]</scope>
    <source>
        <strain evidence="1 2">SCZa-39</strain>
    </source>
</reference>
<evidence type="ECO:0000313" key="2">
    <source>
        <dbReference type="Proteomes" id="UP000245712"/>
    </source>
</evidence>
<organism evidence="1 2">
    <name type="scientific">Paraburkholderia unamae</name>
    <dbReference type="NCBI Taxonomy" id="219649"/>
    <lineage>
        <taxon>Bacteria</taxon>
        <taxon>Pseudomonadati</taxon>
        <taxon>Pseudomonadota</taxon>
        <taxon>Betaproteobacteria</taxon>
        <taxon>Burkholderiales</taxon>
        <taxon>Burkholderiaceae</taxon>
        <taxon>Paraburkholderia</taxon>
    </lineage>
</organism>
<proteinExistence type="predicted"/>
<name>A0ABX5KIT4_9BURK</name>
<dbReference type="EMBL" id="QEOB01000011">
    <property type="protein sequence ID" value="PVX81331.1"/>
    <property type="molecule type" value="Genomic_DNA"/>
</dbReference>
<sequence>MMKGWAQRLDQSRARSRAGKTELLPLPKPIRDALSLEYHLQLEALRVGAGSLTALRILLRVAMAAAMLRERGYGNEHTQAFDEYERIASDAYALGHEGSYVFDMPAFRTFAALVTHHDAQLETAPVRVIDMIAQRLERQGAAS</sequence>
<keyword evidence="2" id="KW-1185">Reference proteome</keyword>
<dbReference type="Proteomes" id="UP000245712">
    <property type="component" value="Unassembled WGS sequence"/>
</dbReference>
<accession>A0ABX5KIT4</accession>